<dbReference type="EMBL" id="KE504187">
    <property type="protein sequence ID" value="EPS96570.1"/>
    <property type="molecule type" value="Genomic_DNA"/>
</dbReference>
<sequence length="67" mass="7574">LWGRRTRLCFDDFISQLFEIFSGIDQGCPLSVILYKIYNLLLLDCAKLLPHMKPVAYIDDIAAVAVG</sequence>
<reference evidence="1 2" key="1">
    <citation type="journal article" date="2012" name="Science">
        <title>The Paleozoic origin of enzymatic lignin decomposition reconstructed from 31 fungal genomes.</title>
        <authorList>
            <person name="Floudas D."/>
            <person name="Binder M."/>
            <person name="Riley R."/>
            <person name="Barry K."/>
            <person name="Blanchette R.A."/>
            <person name="Henrissat B."/>
            <person name="Martinez A.T."/>
            <person name="Otillar R."/>
            <person name="Spatafora J.W."/>
            <person name="Yadav J.S."/>
            <person name="Aerts A."/>
            <person name="Benoit I."/>
            <person name="Boyd A."/>
            <person name="Carlson A."/>
            <person name="Copeland A."/>
            <person name="Coutinho P.M."/>
            <person name="de Vries R.P."/>
            <person name="Ferreira P."/>
            <person name="Findley K."/>
            <person name="Foster B."/>
            <person name="Gaskell J."/>
            <person name="Glotzer D."/>
            <person name="Gorecki P."/>
            <person name="Heitman J."/>
            <person name="Hesse C."/>
            <person name="Hori C."/>
            <person name="Igarashi K."/>
            <person name="Jurgens J.A."/>
            <person name="Kallen N."/>
            <person name="Kersten P."/>
            <person name="Kohler A."/>
            <person name="Kuees U."/>
            <person name="Kumar T.K.A."/>
            <person name="Kuo A."/>
            <person name="LaButti K."/>
            <person name="Larrondo L.F."/>
            <person name="Lindquist E."/>
            <person name="Ling A."/>
            <person name="Lombard V."/>
            <person name="Lucas S."/>
            <person name="Lundell T."/>
            <person name="Martin R."/>
            <person name="McLaughlin D.J."/>
            <person name="Morgenstern I."/>
            <person name="Morin E."/>
            <person name="Murat C."/>
            <person name="Nagy L.G."/>
            <person name="Nolan M."/>
            <person name="Ohm R.A."/>
            <person name="Patyshakuliyeva A."/>
            <person name="Rokas A."/>
            <person name="Ruiz-Duenas F.J."/>
            <person name="Sabat G."/>
            <person name="Salamov A."/>
            <person name="Samejima M."/>
            <person name="Schmutz J."/>
            <person name="Slot J.C."/>
            <person name="St John F."/>
            <person name="Stenlid J."/>
            <person name="Sun H."/>
            <person name="Sun S."/>
            <person name="Syed K."/>
            <person name="Tsang A."/>
            <person name="Wiebenga A."/>
            <person name="Young D."/>
            <person name="Pisabarro A."/>
            <person name="Eastwood D.C."/>
            <person name="Martin F."/>
            <person name="Cullen D."/>
            <person name="Grigoriev I.V."/>
            <person name="Hibbett D.S."/>
        </authorList>
    </citation>
    <scope>NUCLEOTIDE SEQUENCE</scope>
    <source>
        <strain evidence="2">FP-58527</strain>
    </source>
</reference>
<dbReference type="STRING" id="743788.S8F4C0"/>
<feature type="non-terminal residue" evidence="1">
    <location>
        <position position="1"/>
    </location>
</feature>
<evidence type="ECO:0000313" key="1">
    <source>
        <dbReference type="EMBL" id="EPS96570.1"/>
    </source>
</evidence>
<protein>
    <recommendedName>
        <fullName evidence="3">Reverse transcriptase domain-containing protein</fullName>
    </recommendedName>
</protein>
<organism evidence="1 2">
    <name type="scientific">Fomitopsis schrenkii</name>
    <name type="common">Brown rot fungus</name>
    <dbReference type="NCBI Taxonomy" id="2126942"/>
    <lineage>
        <taxon>Eukaryota</taxon>
        <taxon>Fungi</taxon>
        <taxon>Dikarya</taxon>
        <taxon>Basidiomycota</taxon>
        <taxon>Agaricomycotina</taxon>
        <taxon>Agaricomycetes</taxon>
        <taxon>Polyporales</taxon>
        <taxon>Fomitopsis</taxon>
    </lineage>
</organism>
<accession>S8F4C0</accession>
<evidence type="ECO:0008006" key="3">
    <source>
        <dbReference type="Google" id="ProtNLM"/>
    </source>
</evidence>
<dbReference type="eggNOG" id="ENOG502T23H">
    <property type="taxonomic scope" value="Eukaryota"/>
</dbReference>
<keyword evidence="2" id="KW-1185">Reference proteome</keyword>
<dbReference type="HOGENOM" id="CLU_169846_2_0_1"/>
<gene>
    <name evidence="1" type="ORF">FOMPIDRAFT_10943</name>
</gene>
<dbReference type="InParanoid" id="S8F4C0"/>
<feature type="non-terminal residue" evidence="1">
    <location>
        <position position="67"/>
    </location>
</feature>
<evidence type="ECO:0000313" key="2">
    <source>
        <dbReference type="Proteomes" id="UP000015241"/>
    </source>
</evidence>
<dbReference type="Proteomes" id="UP000015241">
    <property type="component" value="Unassembled WGS sequence"/>
</dbReference>
<name>S8F4C0_FOMSC</name>
<dbReference type="OrthoDB" id="3044497at2759"/>
<proteinExistence type="predicted"/>
<dbReference type="AlphaFoldDB" id="S8F4C0"/>